<dbReference type="InterPro" id="IPR014748">
    <property type="entry name" value="Enoyl-CoA_hydra_C"/>
</dbReference>
<evidence type="ECO:0000313" key="4">
    <source>
        <dbReference type="Proteomes" id="UP000216913"/>
    </source>
</evidence>
<organism evidence="3 4">
    <name type="scientific">Bordetella genomosp. 5</name>
    <dbReference type="NCBI Taxonomy" id="1395608"/>
    <lineage>
        <taxon>Bacteria</taxon>
        <taxon>Pseudomonadati</taxon>
        <taxon>Pseudomonadota</taxon>
        <taxon>Betaproteobacteria</taxon>
        <taxon>Burkholderiales</taxon>
        <taxon>Alcaligenaceae</taxon>
        <taxon>Bordetella</taxon>
    </lineage>
</organism>
<name>A0A261TW12_9BORD</name>
<dbReference type="Proteomes" id="UP000216913">
    <property type="component" value="Unassembled WGS sequence"/>
</dbReference>
<evidence type="ECO:0000256" key="1">
    <source>
        <dbReference type="ARBA" id="ARBA00005254"/>
    </source>
</evidence>
<dbReference type="InterPro" id="IPR001753">
    <property type="entry name" value="Enoyl-CoA_hydra/iso"/>
</dbReference>
<dbReference type="GO" id="GO:0008300">
    <property type="term" value="P:isoprenoid catabolic process"/>
    <property type="evidence" value="ECO:0007669"/>
    <property type="project" value="TreeGrafter"/>
</dbReference>
<dbReference type="AlphaFoldDB" id="A0A261TW12"/>
<dbReference type="EMBL" id="NEVP01000004">
    <property type="protein sequence ID" value="OZI53878.1"/>
    <property type="molecule type" value="Genomic_DNA"/>
</dbReference>
<dbReference type="CDD" id="cd06558">
    <property type="entry name" value="crotonase-like"/>
    <property type="match status" value="1"/>
</dbReference>
<feature type="region of interest" description="Disordered" evidence="2">
    <location>
        <begin position="240"/>
        <end position="264"/>
    </location>
</feature>
<keyword evidence="4" id="KW-1185">Reference proteome</keyword>
<accession>A0A261TW12</accession>
<gene>
    <name evidence="3" type="ORF">CAL25_07970</name>
</gene>
<dbReference type="InterPro" id="IPR029045">
    <property type="entry name" value="ClpP/crotonase-like_dom_sf"/>
</dbReference>
<dbReference type="GO" id="GO:0003824">
    <property type="term" value="F:catalytic activity"/>
    <property type="evidence" value="ECO:0007669"/>
    <property type="project" value="UniProtKB-ARBA"/>
</dbReference>
<evidence type="ECO:0000256" key="2">
    <source>
        <dbReference type="SAM" id="MobiDB-lite"/>
    </source>
</evidence>
<dbReference type="PANTHER" id="PTHR42964:SF1">
    <property type="entry name" value="POLYKETIDE BIOSYNTHESIS ENOYL-COA HYDRATASE PKSH-RELATED"/>
    <property type="match status" value="1"/>
</dbReference>
<dbReference type="Gene3D" id="3.90.226.10">
    <property type="entry name" value="2-enoyl-CoA Hydratase, Chain A, domain 1"/>
    <property type="match status" value="1"/>
</dbReference>
<feature type="compositionally biased region" description="Basic and acidic residues" evidence="2">
    <location>
        <begin position="240"/>
        <end position="255"/>
    </location>
</feature>
<dbReference type="PANTHER" id="PTHR42964">
    <property type="entry name" value="ENOYL-COA HYDRATASE"/>
    <property type="match status" value="1"/>
</dbReference>
<protein>
    <submittedName>
        <fullName evidence="3">Enoyl-CoA hydratase</fullName>
    </submittedName>
</protein>
<dbReference type="Pfam" id="PF00378">
    <property type="entry name" value="ECH_1"/>
    <property type="match status" value="1"/>
</dbReference>
<dbReference type="Gene3D" id="1.10.12.10">
    <property type="entry name" value="Lyase 2-enoyl-coa Hydratase, Chain A, domain 2"/>
    <property type="match status" value="1"/>
</dbReference>
<reference evidence="3 4" key="1">
    <citation type="submission" date="2017-05" db="EMBL/GenBank/DDBJ databases">
        <title>Complete and WGS of Bordetella genogroups.</title>
        <authorList>
            <person name="Spilker T."/>
            <person name="LiPuma J."/>
        </authorList>
    </citation>
    <scope>NUCLEOTIDE SEQUENCE [LARGE SCALE GENOMIC DNA]</scope>
    <source>
        <strain evidence="3 4">AU10456</strain>
    </source>
</reference>
<dbReference type="InterPro" id="IPR051683">
    <property type="entry name" value="Enoyl-CoA_Hydratase/Isomerase"/>
</dbReference>
<comment type="caution">
    <text evidence="3">The sequence shown here is derived from an EMBL/GenBank/DDBJ whole genome shotgun (WGS) entry which is preliminary data.</text>
</comment>
<dbReference type="RefSeq" id="WP_094799379.1">
    <property type="nucleotide sequence ID" value="NZ_NEVP01000004.1"/>
</dbReference>
<dbReference type="OrthoDB" id="9807606at2"/>
<dbReference type="SUPFAM" id="SSF52096">
    <property type="entry name" value="ClpP/crotonase"/>
    <property type="match status" value="1"/>
</dbReference>
<sequence length="264" mass="28791">MPQTLEVEWRDAVARVWLARPELRNALDPRLIAELTETFMTLSQDNAVRAIVLGGRGKAFCAGADLNWMRASAQAGEAENRDDALTLATLLQTIATCPKPTIARIHGPCMAGGMGLAAACDIAIGTPAARFALSEVRLGLIPAMISPYVLRAIGARAASRYFLTAEVFDSETARRIGLLHDWCDEDQLDVRIEHLLAQFMQASPDALAQTKTLIREVTGRPLAAELLEDTATRIARQRASADGREGMAAFLEKRRPNWAPSQDE</sequence>
<evidence type="ECO:0000313" key="3">
    <source>
        <dbReference type="EMBL" id="OZI53878.1"/>
    </source>
</evidence>
<comment type="similarity">
    <text evidence="1">Belongs to the enoyl-CoA hydratase/isomerase family.</text>
</comment>
<proteinExistence type="inferred from homology"/>